<keyword evidence="1" id="KW-0175">Coiled coil</keyword>
<protein>
    <submittedName>
        <fullName evidence="3">Uncharacterized protein</fullName>
    </submittedName>
</protein>
<evidence type="ECO:0000256" key="1">
    <source>
        <dbReference type="SAM" id="Coils"/>
    </source>
</evidence>
<evidence type="ECO:0000313" key="4">
    <source>
        <dbReference type="Proteomes" id="UP001239445"/>
    </source>
</evidence>
<accession>A0AAJ0F994</accession>
<dbReference type="AlphaFoldDB" id="A0AAJ0F994"/>
<comment type="caution">
    <text evidence="3">The sequence shown here is derived from an EMBL/GenBank/DDBJ whole genome shotgun (WGS) entry which is preliminary data.</text>
</comment>
<feature type="region of interest" description="Disordered" evidence="2">
    <location>
        <begin position="352"/>
        <end position="374"/>
    </location>
</feature>
<feature type="compositionally biased region" description="Acidic residues" evidence="2">
    <location>
        <begin position="354"/>
        <end position="364"/>
    </location>
</feature>
<organism evidence="3 4">
    <name type="scientific">Echria macrotheca</name>
    <dbReference type="NCBI Taxonomy" id="438768"/>
    <lineage>
        <taxon>Eukaryota</taxon>
        <taxon>Fungi</taxon>
        <taxon>Dikarya</taxon>
        <taxon>Ascomycota</taxon>
        <taxon>Pezizomycotina</taxon>
        <taxon>Sordariomycetes</taxon>
        <taxon>Sordariomycetidae</taxon>
        <taxon>Sordariales</taxon>
        <taxon>Schizotheciaceae</taxon>
        <taxon>Echria</taxon>
    </lineage>
</organism>
<reference evidence="3" key="1">
    <citation type="submission" date="2023-06" db="EMBL/GenBank/DDBJ databases">
        <title>Genome-scale phylogeny and comparative genomics of the fungal order Sordariales.</title>
        <authorList>
            <consortium name="Lawrence Berkeley National Laboratory"/>
            <person name="Hensen N."/>
            <person name="Bonometti L."/>
            <person name="Westerberg I."/>
            <person name="Brannstrom I.O."/>
            <person name="Guillou S."/>
            <person name="Cros-Aarteil S."/>
            <person name="Calhoun S."/>
            <person name="Haridas S."/>
            <person name="Kuo A."/>
            <person name="Mondo S."/>
            <person name="Pangilinan J."/>
            <person name="Riley R."/>
            <person name="Labutti K."/>
            <person name="Andreopoulos B."/>
            <person name="Lipzen A."/>
            <person name="Chen C."/>
            <person name="Yanf M."/>
            <person name="Daum C."/>
            <person name="Ng V."/>
            <person name="Clum A."/>
            <person name="Steindorff A."/>
            <person name="Ohm R."/>
            <person name="Martin F."/>
            <person name="Silar P."/>
            <person name="Natvig D."/>
            <person name="Lalanne C."/>
            <person name="Gautier V."/>
            <person name="Ament-Velasquez S.L."/>
            <person name="Kruys A."/>
            <person name="Hutchinson M.I."/>
            <person name="Powell A.J."/>
            <person name="Barry K."/>
            <person name="Miller A.N."/>
            <person name="Grigoriev I.V."/>
            <person name="Debuchy R."/>
            <person name="Gladieux P."/>
            <person name="Thoren M.H."/>
            <person name="Johannesson H."/>
        </authorList>
    </citation>
    <scope>NUCLEOTIDE SEQUENCE</scope>
    <source>
        <strain evidence="3">PSN4</strain>
    </source>
</reference>
<dbReference type="EMBL" id="MU839838">
    <property type="protein sequence ID" value="KAK1752909.1"/>
    <property type="molecule type" value="Genomic_DNA"/>
</dbReference>
<dbReference type="Proteomes" id="UP001239445">
    <property type="component" value="Unassembled WGS sequence"/>
</dbReference>
<gene>
    <name evidence="3" type="ORF">QBC47DRAFT_362766</name>
</gene>
<sequence length="374" mass="41245">MLLGIPTHHHVPPALLFGKVMQWMTHRIESVGQQFMELNAEIAQKRDDLNKERAEIAAEKQRYELRSTALALEEFDLQEKAKALQQERAEFYQSLADHTRMQEAMATIAQLTASVNQNTVAAMQAKSSADQAKTAAEHATTAAEQAKTAADQAKMAMVDIKKSAEEAKTAAVDTKKDVEASRVEATKAELVGTKTAAKQTKSAAGDAATMVAEETNPALEDPKHFVEPSSGSAEFKGFIAGVRQFFIALDPLFVGDKISARDVFRRLRFVHSLADAGERWDAFTQSNASGWFCVRRIIEQGHQAASVSEQQGQAHGGHCKADDQRNKNCVQVRRVQTDGRHRWQFTMVQYAGGDSDDSFDEEVTGSEMGSEREE</sequence>
<feature type="coiled-coil region" evidence="1">
    <location>
        <begin position="35"/>
        <end position="66"/>
    </location>
</feature>
<evidence type="ECO:0000256" key="2">
    <source>
        <dbReference type="SAM" id="MobiDB-lite"/>
    </source>
</evidence>
<name>A0AAJ0F994_9PEZI</name>
<keyword evidence="4" id="KW-1185">Reference proteome</keyword>
<proteinExistence type="predicted"/>
<evidence type="ECO:0000313" key="3">
    <source>
        <dbReference type="EMBL" id="KAK1752909.1"/>
    </source>
</evidence>